<dbReference type="KEGG" id="tbk:HF295_02220"/>
<dbReference type="GO" id="GO:0006308">
    <property type="term" value="P:DNA catabolic process"/>
    <property type="evidence" value="ECO:0007669"/>
    <property type="project" value="UniProtKB-UniRule"/>
</dbReference>
<dbReference type="InterPro" id="IPR025824">
    <property type="entry name" value="OB-fold_nuc-bd_dom"/>
</dbReference>
<evidence type="ECO:0000313" key="10">
    <source>
        <dbReference type="Proteomes" id="UP000512167"/>
    </source>
</evidence>
<keyword evidence="10" id="KW-1185">Reference proteome</keyword>
<comment type="subcellular location">
    <subcellularLocation>
        <location evidence="5 6">Cytoplasm</location>
    </subcellularLocation>
</comment>
<keyword evidence="4 5" id="KW-0269">Exonuclease</keyword>
<dbReference type="RefSeq" id="WP_312032216.1">
    <property type="nucleotide sequence ID" value="NZ_CP051151.1"/>
</dbReference>
<dbReference type="Proteomes" id="UP000512167">
    <property type="component" value="Chromosome"/>
</dbReference>
<comment type="catalytic activity">
    <reaction evidence="5 6">
        <text>Exonucleolytic cleavage in either 5'- to 3'- or 3'- to 5'-direction to yield nucleoside 5'-phosphates.</text>
        <dbReference type="EC" id="3.1.11.6"/>
    </reaction>
</comment>
<evidence type="ECO:0000259" key="8">
    <source>
        <dbReference type="Pfam" id="PF13742"/>
    </source>
</evidence>
<keyword evidence="1 5" id="KW-0963">Cytoplasm</keyword>
<comment type="function">
    <text evidence="5">Bidirectionally degrades single-stranded DNA into large acid-insoluble oligonucleotides, which are then degraded further into small acid-soluble oligonucleotides.</text>
</comment>
<dbReference type="Pfam" id="PF13742">
    <property type="entry name" value="tRNA_anti_2"/>
    <property type="match status" value="1"/>
</dbReference>
<protein>
    <recommendedName>
        <fullName evidence="5">Exodeoxyribonuclease 7 large subunit</fullName>
        <ecNumber evidence="5">3.1.11.6</ecNumber>
    </recommendedName>
    <alternativeName>
        <fullName evidence="5">Exodeoxyribonuclease VII large subunit</fullName>
        <shortName evidence="5">Exonuclease VII large subunit</shortName>
    </alternativeName>
</protein>
<evidence type="ECO:0000256" key="2">
    <source>
        <dbReference type="ARBA" id="ARBA00022722"/>
    </source>
</evidence>
<dbReference type="PANTHER" id="PTHR30008:SF0">
    <property type="entry name" value="EXODEOXYRIBONUCLEASE 7 LARGE SUBUNIT"/>
    <property type="match status" value="1"/>
</dbReference>
<dbReference type="InterPro" id="IPR003753">
    <property type="entry name" value="Exonuc_VII_L"/>
</dbReference>
<dbReference type="EMBL" id="CP051151">
    <property type="protein sequence ID" value="QLY39736.1"/>
    <property type="molecule type" value="Genomic_DNA"/>
</dbReference>
<comment type="subunit">
    <text evidence="5">Heterooligomer composed of large and small subunits.</text>
</comment>
<dbReference type="GO" id="GO:0009318">
    <property type="term" value="C:exodeoxyribonuclease VII complex"/>
    <property type="evidence" value="ECO:0007669"/>
    <property type="project" value="UniProtKB-UniRule"/>
</dbReference>
<feature type="domain" description="OB-fold nucleic acid binding" evidence="8">
    <location>
        <begin position="5"/>
        <end position="100"/>
    </location>
</feature>
<keyword evidence="3 5" id="KW-0378">Hydrolase</keyword>
<sequence>MPKYLTVTALNRYLKFKFDSDTELQSILLKAEISNFKRHSRGHLYLTLKDENSQVAAVMFSSHTKTLNFQPKDGDKIIISGYVSIYEPYGNYQVYITKMEVDGIGDLYLAYEKLKTTLQAEGLFREEYKKELPVLPKKVGVITSKTGAAVRDIINVIGQRFPLTKIIVYPASVQGVFAKDEIVKQIQKANNDPMVDVIILGRGGGSIEDLWPFNEEIVARAIFESKIPIISAVGHETDFTIADFVADKRASTPSHAAEMVVPHHQELMEKIHQYQTRMNQALFNTYQSLKSKYIHLVNQNIFKQPLRIIQNQDLTFGHLYDSLIKNNPKKQIEKNQEKVKQYYQNMQSSFKHQVEINQHLFKRLIESLDHVNPLSIMSKGYAVVNQNHQIKKSIKEIDNNHDLSVLMHDGELLCKVLEVKGKDHE</sequence>
<organism evidence="9 10">
    <name type="scientific">Hujiaoplasma nucleasis</name>
    <dbReference type="NCBI Taxonomy" id="2725268"/>
    <lineage>
        <taxon>Bacteria</taxon>
        <taxon>Bacillati</taxon>
        <taxon>Mycoplasmatota</taxon>
        <taxon>Mollicutes</taxon>
        <taxon>Candidatus Izemoplasmatales</taxon>
        <taxon>Hujiaoplasmataceae</taxon>
        <taxon>Hujiaoplasma</taxon>
    </lineage>
</organism>
<dbReference type="InterPro" id="IPR020579">
    <property type="entry name" value="Exonuc_VII_lsu_C"/>
</dbReference>
<dbReference type="HAMAP" id="MF_00378">
    <property type="entry name" value="Exonuc_7_L"/>
    <property type="match status" value="1"/>
</dbReference>
<dbReference type="AlphaFoldDB" id="A0A7L6N0F4"/>
<keyword evidence="2 5" id="KW-0540">Nuclease</keyword>
<evidence type="ECO:0000256" key="6">
    <source>
        <dbReference type="RuleBase" id="RU004355"/>
    </source>
</evidence>
<evidence type="ECO:0000256" key="5">
    <source>
        <dbReference type="HAMAP-Rule" id="MF_00378"/>
    </source>
</evidence>
<dbReference type="GO" id="GO:0003676">
    <property type="term" value="F:nucleic acid binding"/>
    <property type="evidence" value="ECO:0007669"/>
    <property type="project" value="InterPro"/>
</dbReference>
<comment type="similarity">
    <text evidence="5 6">Belongs to the XseA family.</text>
</comment>
<proteinExistence type="inferred from homology"/>
<name>A0A7L6N0F4_9MOLU</name>
<evidence type="ECO:0000256" key="3">
    <source>
        <dbReference type="ARBA" id="ARBA00022801"/>
    </source>
</evidence>
<evidence type="ECO:0000313" key="9">
    <source>
        <dbReference type="EMBL" id="QLY39736.1"/>
    </source>
</evidence>
<dbReference type="GO" id="GO:0008855">
    <property type="term" value="F:exodeoxyribonuclease VII activity"/>
    <property type="evidence" value="ECO:0007669"/>
    <property type="project" value="UniProtKB-UniRule"/>
</dbReference>
<evidence type="ECO:0000256" key="4">
    <source>
        <dbReference type="ARBA" id="ARBA00022839"/>
    </source>
</evidence>
<feature type="domain" description="Exonuclease VII large subunit C-terminal" evidence="7">
    <location>
        <begin position="123"/>
        <end position="414"/>
    </location>
</feature>
<evidence type="ECO:0000256" key="1">
    <source>
        <dbReference type="ARBA" id="ARBA00022490"/>
    </source>
</evidence>
<reference evidence="9 10" key="1">
    <citation type="submission" date="2020-04" db="EMBL/GenBank/DDBJ databases">
        <authorList>
            <person name="Zheng R.K."/>
            <person name="Sun C.M."/>
        </authorList>
    </citation>
    <scope>NUCLEOTIDE SEQUENCE [LARGE SCALE GENOMIC DNA]</scope>
    <source>
        <strain evidence="10">zrk29</strain>
    </source>
</reference>
<dbReference type="EC" id="3.1.11.6" evidence="5"/>
<dbReference type="Pfam" id="PF02601">
    <property type="entry name" value="Exonuc_VII_L"/>
    <property type="match status" value="1"/>
</dbReference>
<evidence type="ECO:0000259" key="7">
    <source>
        <dbReference type="Pfam" id="PF02601"/>
    </source>
</evidence>
<dbReference type="PANTHER" id="PTHR30008">
    <property type="entry name" value="EXODEOXYRIBONUCLEASE 7 LARGE SUBUNIT"/>
    <property type="match status" value="1"/>
</dbReference>
<gene>
    <name evidence="5" type="primary">xseA</name>
    <name evidence="9" type="ORF">HF295_02220</name>
</gene>
<dbReference type="NCBIfam" id="TIGR00237">
    <property type="entry name" value="xseA"/>
    <property type="match status" value="1"/>
</dbReference>
<accession>A0A7L6N0F4</accession>
<dbReference type="GO" id="GO:0005737">
    <property type="term" value="C:cytoplasm"/>
    <property type="evidence" value="ECO:0007669"/>
    <property type="project" value="UniProtKB-SubCell"/>
</dbReference>
<dbReference type="CDD" id="cd04489">
    <property type="entry name" value="ExoVII_LU_OBF"/>
    <property type="match status" value="1"/>
</dbReference>